<dbReference type="EMBL" id="JAGGDJ010000001">
    <property type="protein sequence ID" value="MBO7743053.1"/>
    <property type="molecule type" value="Genomic_DNA"/>
</dbReference>
<name>A0ABS3W420_9BACL</name>
<evidence type="ECO:0000313" key="12">
    <source>
        <dbReference type="EMBL" id="MBO7743053.1"/>
    </source>
</evidence>
<evidence type="ECO:0000259" key="10">
    <source>
        <dbReference type="Pfam" id="PF02852"/>
    </source>
</evidence>
<comment type="caution">
    <text evidence="12">The sequence shown here is derived from an EMBL/GenBank/DDBJ whole genome shotgun (WGS) entry which is preliminary data.</text>
</comment>
<evidence type="ECO:0000256" key="5">
    <source>
        <dbReference type="ARBA" id="ARBA00022857"/>
    </source>
</evidence>
<dbReference type="SUPFAM" id="SSF51905">
    <property type="entry name" value="FAD/NAD(P)-binding domain"/>
    <property type="match status" value="1"/>
</dbReference>
<evidence type="ECO:0000256" key="1">
    <source>
        <dbReference type="ARBA" id="ARBA00001974"/>
    </source>
</evidence>
<evidence type="ECO:0000256" key="4">
    <source>
        <dbReference type="ARBA" id="ARBA00022827"/>
    </source>
</evidence>
<dbReference type="InterPro" id="IPR023753">
    <property type="entry name" value="FAD/NAD-binding_dom"/>
</dbReference>
<evidence type="ECO:0000256" key="9">
    <source>
        <dbReference type="RuleBase" id="RU003691"/>
    </source>
</evidence>
<evidence type="ECO:0000256" key="8">
    <source>
        <dbReference type="ARBA" id="ARBA00023284"/>
    </source>
</evidence>
<dbReference type="SUPFAM" id="SSF55424">
    <property type="entry name" value="FAD/NAD-linked reductases, dimerisation (C-terminal) domain"/>
    <property type="match status" value="1"/>
</dbReference>
<evidence type="ECO:0000256" key="3">
    <source>
        <dbReference type="ARBA" id="ARBA00022630"/>
    </source>
</evidence>
<organism evidence="12 13">
    <name type="scientific">Paenibacillus artemisiicola</name>
    <dbReference type="NCBI Taxonomy" id="1172618"/>
    <lineage>
        <taxon>Bacteria</taxon>
        <taxon>Bacillati</taxon>
        <taxon>Bacillota</taxon>
        <taxon>Bacilli</taxon>
        <taxon>Bacillales</taxon>
        <taxon>Paenibacillaceae</taxon>
        <taxon>Paenibacillus</taxon>
    </lineage>
</organism>
<keyword evidence="6 9" id="KW-0560">Oxidoreductase</keyword>
<keyword evidence="13" id="KW-1185">Reference proteome</keyword>
<evidence type="ECO:0000256" key="2">
    <source>
        <dbReference type="ARBA" id="ARBA00007532"/>
    </source>
</evidence>
<keyword evidence="5" id="KW-0521">NADP</keyword>
<dbReference type="PRINTS" id="PR00411">
    <property type="entry name" value="PNDRDTASEI"/>
</dbReference>
<keyword evidence="4 9" id="KW-0274">FAD</keyword>
<sequence length="458" mass="50146">MITQEADALIIGFGKGGKTLAPFLAKQGWRVIVVEQSPAMYGGTCINIGCIPTKSLVHGAEIAASRGYVEFAEKERAFEEAWRTKEELVSFLRGKNHDNVAGHPGIRLITGQASFVSPHEVIVTMQESEAITIRADRIFINTGAVPAMPAVEGDSRRLYNSTTLLGLNKLPRRMAIIGSGFIGLEFASMYANFGTEVTVIERGPELLKREDADVREAVRQALEALGVRFLFSSRVERIRDDASAAVLSIRDEAGDSRSLEADVVLFATGRQPNTASLALERAGVRVTEKGFIAVDDTLRTNVPHIWAIGDVNGGPQFTYISLDDYRIIRNHLFGDGSRSRQDRLHVPTSVFITPVFAKVGMTEEEAAKAGFRVKVAKLPLTASPRARILRQTTGFYKAVVDEETGRILGAALFGEEAGEIINAIALAMDTEQTHESLRDRIYTHPSMTETLNDLFAQL</sequence>
<protein>
    <submittedName>
        <fullName evidence="12">FAD-dependent oxidoreductase</fullName>
    </submittedName>
</protein>
<proteinExistence type="inferred from homology"/>
<comment type="cofactor">
    <cofactor evidence="1">
        <name>FAD</name>
        <dbReference type="ChEBI" id="CHEBI:57692"/>
    </cofactor>
</comment>
<dbReference type="Pfam" id="PF07992">
    <property type="entry name" value="Pyr_redox_2"/>
    <property type="match status" value="1"/>
</dbReference>
<dbReference type="PROSITE" id="PS00076">
    <property type="entry name" value="PYRIDINE_REDOX_1"/>
    <property type="match status" value="1"/>
</dbReference>
<reference evidence="12 13" key="1">
    <citation type="submission" date="2021-03" db="EMBL/GenBank/DDBJ databases">
        <title>Paenibacillus artemisicola MWE-103 whole genome sequence.</title>
        <authorList>
            <person name="Ham Y.J."/>
        </authorList>
    </citation>
    <scope>NUCLEOTIDE SEQUENCE [LARGE SCALE GENOMIC DNA]</scope>
    <source>
        <strain evidence="12 13">MWE-103</strain>
    </source>
</reference>
<gene>
    <name evidence="12" type="ORF">I8J29_02510</name>
</gene>
<evidence type="ECO:0000313" key="13">
    <source>
        <dbReference type="Proteomes" id="UP000670947"/>
    </source>
</evidence>
<keyword evidence="3 9" id="KW-0285">Flavoprotein</keyword>
<evidence type="ECO:0000259" key="11">
    <source>
        <dbReference type="Pfam" id="PF07992"/>
    </source>
</evidence>
<evidence type="ECO:0000256" key="7">
    <source>
        <dbReference type="ARBA" id="ARBA00023157"/>
    </source>
</evidence>
<dbReference type="Gene3D" id="3.30.390.30">
    <property type="match status" value="1"/>
</dbReference>
<dbReference type="InterPro" id="IPR012999">
    <property type="entry name" value="Pyr_OxRdtase_I_AS"/>
</dbReference>
<dbReference type="PRINTS" id="PR00368">
    <property type="entry name" value="FADPNR"/>
</dbReference>
<dbReference type="InterPro" id="IPR016156">
    <property type="entry name" value="FAD/NAD-linked_Rdtase_dimer_sf"/>
</dbReference>
<dbReference type="PANTHER" id="PTHR43014:SF4">
    <property type="entry name" value="PYRIDINE NUCLEOTIDE-DISULFIDE OXIDOREDUCTASE RCLA-RELATED"/>
    <property type="match status" value="1"/>
</dbReference>
<keyword evidence="7" id="KW-1015">Disulfide bond</keyword>
<accession>A0ABS3W420</accession>
<dbReference type="InterPro" id="IPR001100">
    <property type="entry name" value="Pyr_nuc-diS_OxRdtase"/>
</dbReference>
<dbReference type="PIRSF" id="PIRSF000350">
    <property type="entry name" value="Mercury_reductase_MerA"/>
    <property type="match status" value="1"/>
</dbReference>
<dbReference type="InterPro" id="IPR004099">
    <property type="entry name" value="Pyr_nucl-diS_OxRdtase_dimer"/>
</dbReference>
<dbReference type="Gene3D" id="3.50.50.60">
    <property type="entry name" value="FAD/NAD(P)-binding domain"/>
    <property type="match status" value="2"/>
</dbReference>
<comment type="similarity">
    <text evidence="2 9">Belongs to the class-I pyridine nucleotide-disulfide oxidoreductase family.</text>
</comment>
<dbReference type="InterPro" id="IPR036188">
    <property type="entry name" value="FAD/NAD-bd_sf"/>
</dbReference>
<keyword evidence="8 9" id="KW-0676">Redox-active center</keyword>
<feature type="domain" description="FAD/NAD(P)-binding" evidence="11">
    <location>
        <begin position="7"/>
        <end position="320"/>
    </location>
</feature>
<dbReference type="Proteomes" id="UP000670947">
    <property type="component" value="Unassembled WGS sequence"/>
</dbReference>
<dbReference type="Pfam" id="PF02852">
    <property type="entry name" value="Pyr_redox_dim"/>
    <property type="match status" value="1"/>
</dbReference>
<evidence type="ECO:0000256" key="6">
    <source>
        <dbReference type="ARBA" id="ARBA00023002"/>
    </source>
</evidence>
<dbReference type="PANTHER" id="PTHR43014">
    <property type="entry name" value="MERCURIC REDUCTASE"/>
    <property type="match status" value="1"/>
</dbReference>
<dbReference type="RefSeq" id="WP_208845997.1">
    <property type="nucleotide sequence ID" value="NZ_JAGGDJ010000001.1"/>
</dbReference>
<feature type="domain" description="Pyridine nucleotide-disulphide oxidoreductase dimerisation" evidence="10">
    <location>
        <begin position="346"/>
        <end position="452"/>
    </location>
</feature>